<dbReference type="EMBL" id="GBXM01017782">
    <property type="protein sequence ID" value="JAH90795.1"/>
    <property type="molecule type" value="Transcribed_RNA"/>
</dbReference>
<sequence>MQSTVGQNMPCLYWSSRAMEQACLDVIGSVLLALMSLEFTRFTSTLCSASSKNTLNFLVKGWEYAGAHQCQLKWTQLWRPSFSKLAQFHLSCVQRWMRPWTSY</sequence>
<reference evidence="1" key="1">
    <citation type="submission" date="2014-11" db="EMBL/GenBank/DDBJ databases">
        <authorList>
            <person name="Amaro Gonzalez C."/>
        </authorList>
    </citation>
    <scope>NUCLEOTIDE SEQUENCE</scope>
</reference>
<reference evidence="1" key="2">
    <citation type="journal article" date="2015" name="Fish Shellfish Immunol.">
        <title>Early steps in the European eel (Anguilla anguilla)-Vibrio vulnificus interaction in the gills: Role of the RtxA13 toxin.</title>
        <authorList>
            <person name="Callol A."/>
            <person name="Pajuelo D."/>
            <person name="Ebbesson L."/>
            <person name="Teles M."/>
            <person name="MacKenzie S."/>
            <person name="Amaro C."/>
        </authorList>
    </citation>
    <scope>NUCLEOTIDE SEQUENCE</scope>
</reference>
<proteinExistence type="predicted"/>
<accession>A0A0E9WMM3</accession>
<evidence type="ECO:0000313" key="1">
    <source>
        <dbReference type="EMBL" id="JAH90795.1"/>
    </source>
</evidence>
<dbReference type="AlphaFoldDB" id="A0A0E9WMM3"/>
<name>A0A0E9WMM3_ANGAN</name>
<organism evidence="1">
    <name type="scientific">Anguilla anguilla</name>
    <name type="common">European freshwater eel</name>
    <name type="synonym">Muraena anguilla</name>
    <dbReference type="NCBI Taxonomy" id="7936"/>
    <lineage>
        <taxon>Eukaryota</taxon>
        <taxon>Metazoa</taxon>
        <taxon>Chordata</taxon>
        <taxon>Craniata</taxon>
        <taxon>Vertebrata</taxon>
        <taxon>Euteleostomi</taxon>
        <taxon>Actinopterygii</taxon>
        <taxon>Neopterygii</taxon>
        <taxon>Teleostei</taxon>
        <taxon>Anguilliformes</taxon>
        <taxon>Anguillidae</taxon>
        <taxon>Anguilla</taxon>
    </lineage>
</organism>
<protein>
    <submittedName>
        <fullName evidence="1">Uncharacterized protein</fullName>
    </submittedName>
</protein>